<feature type="compositionally biased region" description="Pro residues" evidence="2">
    <location>
        <begin position="1"/>
        <end position="11"/>
    </location>
</feature>
<sequence length="517" mass="54948">MTEWPPKPIPAPRRRRDHGAGTLARRGGKTLVTLVSVAVLTVTWYGWQFIGDPNEGLATTDVFENNQLHAKPLDGAIDILLVGQDSRTDAQGNPLSREVLDMLHGGISDGERQTDTMILVHIPQDGRRAIAISFPRDSWVEISGGFGKHRLNSAYVYAYNDTSKTLQQQGNSDLKDVDGKAKIAGRKNLIQTLETFIGKPGMIDRYAEVNLASFYEVTKAIGGIDVCLNAPVKERLSGVDLPAGRQSIEGAQALAFVRQRHGLPNGDLDRIVRQQAFLSGLANKVLSGSVLANPFKISELVDAVKKSVVLSAGWDLFEFAEQMRGLTGGNIEFHTIPTQGNAVIGGADVLRVDPVEVRAAVAKLVHDPNAPEEKPGAKLAGAEAVTIDLFDGTGTGLGEQTRQALSEKGFQLGENTKLAPRATTVVRFAPGDEASVELVKQVLGESVELEPDRDVAKGHARVLLGKDFKGVTTATASAPPTSSSAPKPSSTPSSASSSASPTPEQKPITAGGVPCVN</sequence>
<evidence type="ECO:0000259" key="4">
    <source>
        <dbReference type="Pfam" id="PF13399"/>
    </source>
</evidence>
<gene>
    <name evidence="5" type="ORF">SAMN05421504_106524</name>
</gene>
<dbReference type="STRING" id="589385.SAMN05421504_106524"/>
<feature type="region of interest" description="Disordered" evidence="2">
    <location>
        <begin position="1"/>
        <end position="21"/>
    </location>
</feature>
<reference evidence="5 6" key="1">
    <citation type="submission" date="2016-10" db="EMBL/GenBank/DDBJ databases">
        <authorList>
            <person name="de Groot N.N."/>
        </authorList>
    </citation>
    <scope>NUCLEOTIDE SEQUENCE [LARGE SCALE GENOMIC DNA]</scope>
    <source>
        <strain evidence="5 6">CPCC 202699</strain>
    </source>
</reference>
<evidence type="ECO:0000256" key="2">
    <source>
        <dbReference type="SAM" id="MobiDB-lite"/>
    </source>
</evidence>
<dbReference type="Proteomes" id="UP000199515">
    <property type="component" value="Unassembled WGS sequence"/>
</dbReference>
<dbReference type="InterPro" id="IPR027381">
    <property type="entry name" value="LytR/CpsA/Psr_C"/>
</dbReference>
<accession>A0A1H3M748</accession>
<dbReference type="Gene3D" id="3.40.630.190">
    <property type="entry name" value="LCP protein"/>
    <property type="match status" value="1"/>
</dbReference>
<dbReference type="RefSeq" id="WP_425426050.1">
    <property type="nucleotide sequence ID" value="NZ_FNON01000006.1"/>
</dbReference>
<dbReference type="Pfam" id="PF03816">
    <property type="entry name" value="LytR_cpsA_psr"/>
    <property type="match status" value="1"/>
</dbReference>
<dbReference type="PANTHER" id="PTHR33392">
    <property type="entry name" value="POLYISOPRENYL-TEICHOIC ACID--PEPTIDOGLYCAN TEICHOIC ACID TRANSFERASE TAGU"/>
    <property type="match status" value="1"/>
</dbReference>
<evidence type="ECO:0000313" key="6">
    <source>
        <dbReference type="Proteomes" id="UP000199515"/>
    </source>
</evidence>
<evidence type="ECO:0000256" key="1">
    <source>
        <dbReference type="ARBA" id="ARBA00006068"/>
    </source>
</evidence>
<proteinExistence type="inferred from homology"/>
<name>A0A1H3M748_9PSEU</name>
<keyword evidence="6" id="KW-1185">Reference proteome</keyword>
<feature type="region of interest" description="Disordered" evidence="2">
    <location>
        <begin position="473"/>
        <end position="517"/>
    </location>
</feature>
<dbReference type="PANTHER" id="PTHR33392:SF6">
    <property type="entry name" value="POLYISOPRENYL-TEICHOIC ACID--PEPTIDOGLYCAN TEICHOIC ACID TRANSFERASE TAGU"/>
    <property type="match status" value="1"/>
</dbReference>
<dbReference type="Pfam" id="PF13399">
    <property type="entry name" value="LytR_C"/>
    <property type="match status" value="1"/>
</dbReference>
<comment type="similarity">
    <text evidence="1">Belongs to the LytR/CpsA/Psr (LCP) family.</text>
</comment>
<evidence type="ECO:0000313" key="5">
    <source>
        <dbReference type="EMBL" id="SDY72552.1"/>
    </source>
</evidence>
<dbReference type="EMBL" id="FNON01000006">
    <property type="protein sequence ID" value="SDY72552.1"/>
    <property type="molecule type" value="Genomic_DNA"/>
</dbReference>
<feature type="domain" description="Cell envelope-related transcriptional attenuator" evidence="3">
    <location>
        <begin position="114"/>
        <end position="286"/>
    </location>
</feature>
<feature type="compositionally biased region" description="Low complexity" evidence="2">
    <location>
        <begin position="473"/>
        <end position="503"/>
    </location>
</feature>
<dbReference type="InterPro" id="IPR050922">
    <property type="entry name" value="LytR/CpsA/Psr_CW_biosynth"/>
</dbReference>
<dbReference type="NCBIfam" id="TIGR00350">
    <property type="entry name" value="lytR_cpsA_psr"/>
    <property type="match status" value="1"/>
</dbReference>
<evidence type="ECO:0000259" key="3">
    <source>
        <dbReference type="Pfam" id="PF03816"/>
    </source>
</evidence>
<organism evidence="5 6">
    <name type="scientific">Amycolatopsis xylanica</name>
    <dbReference type="NCBI Taxonomy" id="589385"/>
    <lineage>
        <taxon>Bacteria</taxon>
        <taxon>Bacillati</taxon>
        <taxon>Actinomycetota</taxon>
        <taxon>Actinomycetes</taxon>
        <taxon>Pseudonocardiales</taxon>
        <taxon>Pseudonocardiaceae</taxon>
        <taxon>Amycolatopsis</taxon>
    </lineage>
</organism>
<feature type="domain" description="LytR/CpsA/Psr regulator C-terminal" evidence="4">
    <location>
        <begin position="385"/>
        <end position="468"/>
    </location>
</feature>
<dbReference type="AlphaFoldDB" id="A0A1H3M748"/>
<dbReference type="InterPro" id="IPR004474">
    <property type="entry name" value="LytR_CpsA_psr"/>
</dbReference>
<protein>
    <submittedName>
        <fullName evidence="5">Cell envelope-related function transcriptional attenuator common domain-containing protein</fullName>
    </submittedName>
</protein>